<feature type="domain" description="Glycosyl transferase CAP10" evidence="4">
    <location>
        <begin position="239"/>
        <end position="480"/>
    </location>
</feature>
<dbReference type="Pfam" id="PF05686">
    <property type="entry name" value="Glyco_transf_90"/>
    <property type="match status" value="1"/>
</dbReference>
<dbReference type="RefSeq" id="XP_022646108.1">
    <property type="nucleotide sequence ID" value="XM_022790373.1"/>
</dbReference>
<feature type="signal peptide" evidence="3">
    <location>
        <begin position="1"/>
        <end position="24"/>
    </location>
</feature>
<dbReference type="Proteomes" id="UP000594260">
    <property type="component" value="Unplaced"/>
</dbReference>
<dbReference type="EnsemblMetazoa" id="XM_022790365">
    <property type="protein sequence ID" value="XP_022646100"/>
    <property type="gene ID" value="LOC111243954"/>
</dbReference>
<dbReference type="EnsemblMetazoa" id="XM_022790364">
    <property type="protein sequence ID" value="XP_022646099"/>
    <property type="gene ID" value="LOC111243954"/>
</dbReference>
<dbReference type="RefSeq" id="XP_022646105.1">
    <property type="nucleotide sequence ID" value="XM_022790370.1"/>
</dbReference>
<dbReference type="RefSeq" id="XP_022646101.1">
    <property type="nucleotide sequence ID" value="XM_022790366.1"/>
</dbReference>
<dbReference type="RefSeq" id="XP_022646102.1">
    <property type="nucleotide sequence ID" value="XM_022790367.1"/>
</dbReference>
<dbReference type="GeneID" id="111243954"/>
<dbReference type="InterPro" id="IPR051091">
    <property type="entry name" value="O-Glucosyltr/Glycosyltrsf_90"/>
</dbReference>
<dbReference type="RefSeq" id="XP_022646106.1">
    <property type="nucleotide sequence ID" value="XM_022790371.1"/>
</dbReference>
<dbReference type="KEGG" id="vde:111243954"/>
<dbReference type="RefSeq" id="XP_022646104.1">
    <property type="nucleotide sequence ID" value="XM_022790369.1"/>
</dbReference>
<dbReference type="PANTHER" id="PTHR12203">
    <property type="entry name" value="KDEL LYS-ASP-GLU-LEU CONTAINING - RELATED"/>
    <property type="match status" value="1"/>
</dbReference>
<sequence>MSTRQVAMCSVQLLYALLASVTFAEREPPLRAIVWGPGLRGDFTLPVRYIFIKIQNKNGNSLPEVSPSDLFVEFRDASSGSIKQFQADLLRTAEGNTSFLYRYRPHNSYPGNIVFNVFYKRQRLASETINGPIYSEECDCPSGTQRWLMDQARCPPISPQILTDLKPFPIIRPEYNRKVRVAICTDQQVMQTFYDLPYSVSVCNYIIKQNRIYRKCMGEYVGFTMFVDAILTSLVRKVKLPDVDFIVNLGDYPLAKQDEQRYSPQIPILSWCGSEDTRDVVMPTYELVEASVHMMRRVALDIFSVQDRTSHPFESRLPSAFWRGRDSREERLQLVKLSQNEPHLLNASITNFFFFRDQMSKFGGKTPHVSFFNFFQHKYQVNVDGTVAAYRLPFLLAGGSTVFKTHPTPFYEHFYHLLEENVNFIGVRPDLSDLMDKIRFCLNNEKHCAQVARNGRQLVNDHLLPHLIYCYYVQLLLEFATRIEGPVEVPDGMKHVDHRQDSNCNCFSVARSSNHYRPLNRTSYRKEL</sequence>
<dbReference type="OrthoDB" id="541052at2759"/>
<dbReference type="OMA" id="MFMDATL"/>
<dbReference type="EnsemblMetazoa" id="XM_022790367">
    <property type="protein sequence ID" value="XP_022646102"/>
    <property type="gene ID" value="LOC111243954"/>
</dbReference>
<protein>
    <recommendedName>
        <fullName evidence="4">Glycosyl transferase CAP10 domain-containing protein</fullName>
    </recommendedName>
</protein>
<reference evidence="5" key="1">
    <citation type="submission" date="2021-01" db="UniProtKB">
        <authorList>
            <consortium name="EnsemblMetazoa"/>
        </authorList>
    </citation>
    <scope>IDENTIFICATION</scope>
</reference>
<dbReference type="GO" id="GO:0046527">
    <property type="term" value="F:glucosyltransferase activity"/>
    <property type="evidence" value="ECO:0007669"/>
    <property type="project" value="TreeGrafter"/>
</dbReference>
<evidence type="ECO:0000313" key="5">
    <source>
        <dbReference type="EnsemblMetazoa" id="XP_022646095"/>
    </source>
</evidence>
<dbReference type="RefSeq" id="XP_022646100.1">
    <property type="nucleotide sequence ID" value="XM_022790365.1"/>
</dbReference>
<comment type="subcellular location">
    <subcellularLocation>
        <location evidence="1">Endoplasmic reticulum lumen</location>
    </subcellularLocation>
</comment>
<dbReference type="EnsemblMetazoa" id="XM_022790362">
    <property type="protein sequence ID" value="XP_022646097"/>
    <property type="gene ID" value="LOC111243954"/>
</dbReference>
<evidence type="ECO:0000313" key="6">
    <source>
        <dbReference type="Proteomes" id="UP000594260"/>
    </source>
</evidence>
<dbReference type="EnsemblMetazoa" id="XM_022790373">
    <property type="protein sequence ID" value="XP_022646108"/>
    <property type="gene ID" value="LOC111243954"/>
</dbReference>
<feature type="chain" id="PRO_5033596971" description="Glycosyl transferase CAP10 domain-containing protein" evidence="3">
    <location>
        <begin position="25"/>
        <end position="528"/>
    </location>
</feature>
<evidence type="ECO:0000259" key="4">
    <source>
        <dbReference type="SMART" id="SM00672"/>
    </source>
</evidence>
<dbReference type="RefSeq" id="XP_022646097.1">
    <property type="nucleotide sequence ID" value="XM_022790362.1"/>
</dbReference>
<dbReference type="EnsemblMetazoa" id="XM_022790370">
    <property type="protein sequence ID" value="XP_022646105"/>
    <property type="gene ID" value="LOC111243954"/>
</dbReference>
<dbReference type="RefSeq" id="XP_022646103.1">
    <property type="nucleotide sequence ID" value="XM_022790368.1"/>
</dbReference>
<dbReference type="InterPro" id="IPR006598">
    <property type="entry name" value="CAP10"/>
</dbReference>
<dbReference type="GO" id="GO:0005788">
    <property type="term" value="C:endoplasmic reticulum lumen"/>
    <property type="evidence" value="ECO:0007669"/>
    <property type="project" value="UniProtKB-SubCell"/>
</dbReference>
<dbReference type="RefSeq" id="XP_022646098.1">
    <property type="nucleotide sequence ID" value="XM_022790363.1"/>
</dbReference>
<dbReference type="SMART" id="SM00672">
    <property type="entry name" value="CAP10"/>
    <property type="match status" value="1"/>
</dbReference>
<dbReference type="EnsemblMetazoa" id="XM_022790371">
    <property type="protein sequence ID" value="XP_022646106"/>
    <property type="gene ID" value="LOC111243954"/>
</dbReference>
<accession>A0A7M7J4P3</accession>
<keyword evidence="6" id="KW-1185">Reference proteome</keyword>
<dbReference type="RefSeq" id="XP_022646095.1">
    <property type="nucleotide sequence ID" value="XM_022790360.1"/>
</dbReference>
<dbReference type="AlphaFoldDB" id="A0A7M7J4P3"/>
<evidence type="ECO:0000256" key="2">
    <source>
        <dbReference type="ARBA" id="ARBA00045690"/>
    </source>
</evidence>
<dbReference type="InParanoid" id="A0A7M7J4P3"/>
<dbReference type="EnsemblMetazoa" id="XM_022790366">
    <property type="protein sequence ID" value="XP_022646101"/>
    <property type="gene ID" value="LOC111243954"/>
</dbReference>
<evidence type="ECO:0000256" key="1">
    <source>
        <dbReference type="ARBA" id="ARBA00004319"/>
    </source>
</evidence>
<keyword evidence="3" id="KW-0732">Signal</keyword>
<dbReference type="EnsemblMetazoa" id="XM_022790360">
    <property type="protein sequence ID" value="XP_022646095"/>
    <property type="gene ID" value="LOC111243954"/>
</dbReference>
<dbReference type="EnsemblMetazoa" id="XM_022790368">
    <property type="protein sequence ID" value="XP_022646103"/>
    <property type="gene ID" value="LOC111243954"/>
</dbReference>
<evidence type="ECO:0000256" key="3">
    <source>
        <dbReference type="SAM" id="SignalP"/>
    </source>
</evidence>
<comment type="function">
    <text evidence="2">Protein O-glucosyltransferase. Catalyzes the reaction that attaches glucose through an O-glycosidic linkage to a conserved serine residue found in the consensus sequence C-X-S-X-[PA]-C in epidermal growth factor-like repeats. Regulates Notch signaling by glucosylating Notch in the ER, glucosylation is required for the correct folding and cleavage of Notch.</text>
</comment>
<dbReference type="PANTHER" id="PTHR12203:SF122">
    <property type="entry name" value="GLYCOSYL TRANSFERASE CAP10 DOMAIN-CONTAINING PROTEIN"/>
    <property type="match status" value="1"/>
</dbReference>
<dbReference type="EnsemblMetazoa" id="XM_022790363">
    <property type="protein sequence ID" value="XP_022646098"/>
    <property type="gene ID" value="LOC111243954"/>
</dbReference>
<dbReference type="RefSeq" id="XP_022646099.1">
    <property type="nucleotide sequence ID" value="XM_022790364.1"/>
</dbReference>
<proteinExistence type="predicted"/>
<name>A0A7M7J4P3_VARDE</name>
<dbReference type="EnsemblMetazoa" id="XM_022790369">
    <property type="protein sequence ID" value="XP_022646104"/>
    <property type="gene ID" value="LOC111243954"/>
</dbReference>
<organism evidence="5 6">
    <name type="scientific">Varroa destructor</name>
    <name type="common">Honeybee mite</name>
    <dbReference type="NCBI Taxonomy" id="109461"/>
    <lineage>
        <taxon>Eukaryota</taxon>
        <taxon>Metazoa</taxon>
        <taxon>Ecdysozoa</taxon>
        <taxon>Arthropoda</taxon>
        <taxon>Chelicerata</taxon>
        <taxon>Arachnida</taxon>
        <taxon>Acari</taxon>
        <taxon>Parasitiformes</taxon>
        <taxon>Mesostigmata</taxon>
        <taxon>Gamasina</taxon>
        <taxon>Dermanyssoidea</taxon>
        <taxon>Varroidae</taxon>
        <taxon>Varroa</taxon>
    </lineage>
</organism>